<dbReference type="SMART" id="SM00213">
    <property type="entry name" value="UBQ"/>
    <property type="match status" value="4"/>
</dbReference>
<feature type="domain" description="Ubiquitin-like" evidence="1">
    <location>
        <begin position="104"/>
        <end position="179"/>
    </location>
</feature>
<dbReference type="Proteomes" id="UP001562425">
    <property type="component" value="Unassembled WGS sequence"/>
</dbReference>
<name>A0ABD1D6F6_CULPP</name>
<organism evidence="2 3">
    <name type="scientific">Culex pipiens pipiens</name>
    <name type="common">Northern house mosquito</name>
    <dbReference type="NCBI Taxonomy" id="38569"/>
    <lineage>
        <taxon>Eukaryota</taxon>
        <taxon>Metazoa</taxon>
        <taxon>Ecdysozoa</taxon>
        <taxon>Arthropoda</taxon>
        <taxon>Hexapoda</taxon>
        <taxon>Insecta</taxon>
        <taxon>Pterygota</taxon>
        <taxon>Neoptera</taxon>
        <taxon>Endopterygota</taxon>
        <taxon>Diptera</taxon>
        <taxon>Nematocera</taxon>
        <taxon>Culicoidea</taxon>
        <taxon>Culicidae</taxon>
        <taxon>Culicinae</taxon>
        <taxon>Culicini</taxon>
        <taxon>Culex</taxon>
        <taxon>Culex</taxon>
    </lineage>
</organism>
<evidence type="ECO:0000313" key="3">
    <source>
        <dbReference type="Proteomes" id="UP001562425"/>
    </source>
</evidence>
<dbReference type="EMBL" id="JBEHCU010007738">
    <property type="protein sequence ID" value="KAL1392865.1"/>
    <property type="molecule type" value="Genomic_DNA"/>
</dbReference>
<dbReference type="InterPro" id="IPR050158">
    <property type="entry name" value="Ubiquitin_ubiquitin-like"/>
</dbReference>
<dbReference type="FunFam" id="3.10.20.90:FF:000222">
    <property type="entry name" value="Polyubiquitin 5"/>
    <property type="match status" value="1"/>
</dbReference>
<protein>
    <recommendedName>
        <fullName evidence="1">Ubiquitin-like domain-containing protein</fullName>
    </recommendedName>
</protein>
<feature type="domain" description="Ubiquitin-like" evidence="1">
    <location>
        <begin position="187"/>
        <end position="262"/>
    </location>
</feature>
<reference evidence="2 3" key="1">
    <citation type="submission" date="2024-05" db="EMBL/GenBank/DDBJ databases">
        <title>Culex pipiens pipiens assembly and annotation.</title>
        <authorList>
            <person name="Alout H."/>
            <person name="Durand T."/>
        </authorList>
    </citation>
    <scope>NUCLEOTIDE SEQUENCE [LARGE SCALE GENOMIC DNA]</scope>
    <source>
        <strain evidence="2">HA-2024</strain>
        <tissue evidence="2">Whole body</tissue>
    </source>
</reference>
<proteinExistence type="predicted"/>
<dbReference type="FunFam" id="3.10.20.90:FF:000211">
    <property type="entry name" value="Polyubiquitin 9"/>
    <property type="match status" value="1"/>
</dbReference>
<dbReference type="InterPro" id="IPR029071">
    <property type="entry name" value="Ubiquitin-like_domsf"/>
</dbReference>
<keyword evidence="3" id="KW-1185">Reference proteome</keyword>
<dbReference type="InterPro" id="IPR019956">
    <property type="entry name" value="Ubiquitin_dom"/>
</dbReference>
<dbReference type="InterPro" id="IPR000626">
    <property type="entry name" value="Ubiquitin-like_dom"/>
</dbReference>
<comment type="caution">
    <text evidence="2">The sequence shown here is derived from an EMBL/GenBank/DDBJ whole genome shotgun (WGS) entry which is preliminary data.</text>
</comment>
<dbReference type="PANTHER" id="PTHR10666">
    <property type="entry name" value="UBIQUITIN"/>
    <property type="match status" value="1"/>
</dbReference>
<feature type="domain" description="Ubiquitin-like" evidence="1">
    <location>
        <begin position="18"/>
        <end position="96"/>
    </location>
</feature>
<dbReference type="SUPFAM" id="SSF54236">
    <property type="entry name" value="Ubiquitin-like"/>
    <property type="match status" value="4"/>
</dbReference>
<dbReference type="AlphaFoldDB" id="A0ABD1D6F6"/>
<feature type="domain" description="Ubiquitin-like" evidence="1">
    <location>
        <begin position="270"/>
        <end position="340"/>
    </location>
</feature>
<accession>A0ABD1D6F6</accession>
<sequence length="340" mass="38177">MMAEFENAFSSAAEPPTMHIIIKSLATKCGKHFTLQVEPSNTVQDVKVMIQQKAGCPTEQQCLIADSKVMEDGRTLADYSVQDKGTIHVAQQAGGPCTDCNPSMEIFVKTLTGKTIALRLRSFNSVGDVKIMVQEKEGFPPNQQRLIFDYQLLEDGRTLAGYNVKHGDIMLLLLQSGGSCDVCNPNMEILVKSLTGKTMTMPVRRFNTAEEVKIMIQQKEGIPLDQQRLVFNSKQLEDGRTLADYCIQNKDTIHLLIRLGGPCNVCNPYMEIYVKLSAGKTMTLRPRRFNTVKDVKNMILEKEGYPPNQQRLIFNQQELENGCSLSYYNIQDKDIINLAL</sequence>
<dbReference type="PROSITE" id="PS50053">
    <property type="entry name" value="UBIQUITIN_2"/>
    <property type="match status" value="4"/>
</dbReference>
<dbReference type="PRINTS" id="PR00348">
    <property type="entry name" value="UBIQUITIN"/>
</dbReference>
<evidence type="ECO:0000313" key="2">
    <source>
        <dbReference type="EMBL" id="KAL1392865.1"/>
    </source>
</evidence>
<gene>
    <name evidence="2" type="ORF">pipiens_012158</name>
</gene>
<evidence type="ECO:0000259" key="1">
    <source>
        <dbReference type="PROSITE" id="PS50053"/>
    </source>
</evidence>
<dbReference type="CDD" id="cd17039">
    <property type="entry name" value="Ubl_ubiquitin_like"/>
    <property type="match status" value="1"/>
</dbReference>
<dbReference type="Gene3D" id="3.10.20.90">
    <property type="entry name" value="Phosphatidylinositol 3-kinase Catalytic Subunit, Chain A, domain 1"/>
    <property type="match status" value="4"/>
</dbReference>
<dbReference type="Pfam" id="PF00240">
    <property type="entry name" value="ubiquitin"/>
    <property type="match status" value="4"/>
</dbReference>